<reference evidence="5" key="1">
    <citation type="submission" date="2025-08" db="UniProtKB">
        <authorList>
            <consortium name="RefSeq"/>
        </authorList>
    </citation>
    <scope>IDENTIFICATION</scope>
    <source>
        <tissue evidence="5">Testes</tissue>
    </source>
</reference>
<dbReference type="SUPFAM" id="SSF54277">
    <property type="entry name" value="CAD &amp; PB1 domains"/>
    <property type="match status" value="1"/>
</dbReference>
<proteinExistence type="predicted"/>
<dbReference type="PROSITE" id="PS51135">
    <property type="entry name" value="CIDE_N"/>
    <property type="match status" value="1"/>
</dbReference>
<evidence type="ECO:0000313" key="4">
    <source>
        <dbReference type="Proteomes" id="UP000694865"/>
    </source>
</evidence>
<dbReference type="Pfam" id="PF02017">
    <property type="entry name" value="CIDE-N"/>
    <property type="match status" value="1"/>
</dbReference>
<feature type="domain" description="CIDE-N" evidence="3">
    <location>
        <begin position="1"/>
        <end position="77"/>
    </location>
</feature>
<keyword evidence="1 2" id="KW-0053">Apoptosis</keyword>
<dbReference type="InterPro" id="IPR039729">
    <property type="entry name" value="DFF40"/>
</dbReference>
<name>A0ABM0LW92_SACKO</name>
<dbReference type="Pfam" id="PF09230">
    <property type="entry name" value="DFF40"/>
    <property type="match status" value="1"/>
</dbReference>
<evidence type="ECO:0000256" key="2">
    <source>
        <dbReference type="PROSITE-ProRule" id="PRU00447"/>
    </source>
</evidence>
<evidence type="ECO:0000259" key="3">
    <source>
        <dbReference type="PROSITE" id="PS51135"/>
    </source>
</evidence>
<dbReference type="InterPro" id="IPR003508">
    <property type="entry name" value="CIDE-N_dom"/>
</dbReference>
<protein>
    <submittedName>
        <fullName evidence="5">DNAation factor subunit beta-like</fullName>
    </submittedName>
</protein>
<sequence length="329" mass="38421">MRAYKVQNASRSKRVGIVANSFADFRKKGCDKLKVNIKTCHICLESDGTEVDDDDYFQTLPANTVLVFLEKNEEWQGYSALLTDVFSKLLKSTDRTKIASDIRDFLNDKNDSNEKYHLMSEFVSKLESNTEAEERSDDLKWFEGVDSRYQTKDQVMKISAQGRIRKYLTGAKEHFEKDGNNKTKAILQQLIKTFQEELKWNEYYGDYFRRSANKSLRLCDDAGWFLCKGAYDVNTCQYRHSINPYSNKEARVLFSTWNLDHVIEKSRDILPSIIKAVRSIPRGKEINWEYFYELLFTTKNLKLVHIACHKKGSHEGHSCNPKKFYIKKS</sequence>
<evidence type="ECO:0000313" key="5">
    <source>
        <dbReference type="RefSeq" id="XP_006812033.1"/>
    </source>
</evidence>
<dbReference type="SUPFAM" id="SSF54060">
    <property type="entry name" value="His-Me finger endonucleases"/>
    <property type="match status" value="1"/>
</dbReference>
<keyword evidence="4" id="KW-1185">Reference proteome</keyword>
<accession>A0ABM0LW92</accession>
<gene>
    <name evidence="5" type="primary">LOC102801022</name>
</gene>
<dbReference type="Proteomes" id="UP000694865">
    <property type="component" value="Unplaced"/>
</dbReference>
<dbReference type="PANTHER" id="PTHR13067">
    <property type="entry name" value="CASPASE-ACTIVATED DNASE"/>
    <property type="match status" value="1"/>
</dbReference>
<evidence type="ECO:0000256" key="1">
    <source>
        <dbReference type="ARBA" id="ARBA00022703"/>
    </source>
</evidence>
<organism evidence="4 5">
    <name type="scientific">Saccoglossus kowalevskii</name>
    <name type="common">Acorn worm</name>
    <dbReference type="NCBI Taxonomy" id="10224"/>
    <lineage>
        <taxon>Eukaryota</taxon>
        <taxon>Metazoa</taxon>
        <taxon>Hemichordata</taxon>
        <taxon>Enteropneusta</taxon>
        <taxon>Harrimaniidae</taxon>
        <taxon>Saccoglossus</taxon>
    </lineage>
</organism>
<dbReference type="SMART" id="SM00266">
    <property type="entry name" value="CAD"/>
    <property type="match status" value="1"/>
</dbReference>
<dbReference type="PANTHER" id="PTHR13067:SF2">
    <property type="entry name" value="CASPASE-ACTIVATED DNASE"/>
    <property type="match status" value="1"/>
</dbReference>
<dbReference type="Gene3D" id="3.10.20.10">
    <property type="match status" value="1"/>
</dbReference>
<dbReference type="InterPro" id="IPR044925">
    <property type="entry name" value="His-Me_finger_sf"/>
</dbReference>
<dbReference type="CDD" id="cd01615">
    <property type="entry name" value="CIDE_N"/>
    <property type="match status" value="1"/>
</dbReference>
<dbReference type="RefSeq" id="XP_006812033.1">
    <property type="nucleotide sequence ID" value="XM_006811970.1"/>
</dbReference>
<dbReference type="InterPro" id="IPR015311">
    <property type="entry name" value="DFF40_C"/>
</dbReference>
<dbReference type="GeneID" id="102801022"/>